<reference evidence="2 3" key="1">
    <citation type="submission" date="2019-09" db="EMBL/GenBank/DDBJ databases">
        <title>Draft genome sequencing of Hungatella hathewayi 123Y-2.</title>
        <authorList>
            <person name="Lv Q."/>
            <person name="Li S."/>
        </authorList>
    </citation>
    <scope>NUCLEOTIDE SEQUENCE [LARGE SCALE GENOMIC DNA]</scope>
    <source>
        <strain evidence="2 3">123Y-2</strain>
    </source>
</reference>
<feature type="domain" description="HTH cro/C1-type" evidence="1">
    <location>
        <begin position="8"/>
        <end position="61"/>
    </location>
</feature>
<evidence type="ECO:0000313" key="2">
    <source>
        <dbReference type="EMBL" id="MUB64694.1"/>
    </source>
</evidence>
<dbReference type="Gene3D" id="1.10.260.40">
    <property type="entry name" value="lambda repressor-like DNA-binding domains"/>
    <property type="match status" value="1"/>
</dbReference>
<dbReference type="AlphaFoldDB" id="A0AAW9WI70"/>
<proteinExistence type="predicted"/>
<evidence type="ECO:0000313" key="3">
    <source>
        <dbReference type="Proteomes" id="UP000434223"/>
    </source>
</evidence>
<dbReference type="RefSeq" id="WP_055649594.1">
    <property type="nucleotide sequence ID" value="NZ_CABJBJ010000015.1"/>
</dbReference>
<protein>
    <submittedName>
        <fullName evidence="2">Helix-turn-helix domain-containing protein</fullName>
    </submittedName>
</protein>
<dbReference type="CDD" id="cd00093">
    <property type="entry name" value="HTH_XRE"/>
    <property type="match status" value="1"/>
</dbReference>
<dbReference type="Proteomes" id="UP000434223">
    <property type="component" value="Unassembled WGS sequence"/>
</dbReference>
<dbReference type="GO" id="GO:0003677">
    <property type="term" value="F:DNA binding"/>
    <property type="evidence" value="ECO:0007669"/>
    <property type="project" value="InterPro"/>
</dbReference>
<evidence type="ECO:0000259" key="1">
    <source>
        <dbReference type="PROSITE" id="PS50943"/>
    </source>
</evidence>
<organism evidence="2 3">
    <name type="scientific">Hungatella hathewayi</name>
    <dbReference type="NCBI Taxonomy" id="154046"/>
    <lineage>
        <taxon>Bacteria</taxon>
        <taxon>Bacillati</taxon>
        <taxon>Bacillota</taxon>
        <taxon>Clostridia</taxon>
        <taxon>Lachnospirales</taxon>
        <taxon>Lachnospiraceae</taxon>
        <taxon>Hungatella</taxon>
    </lineage>
</organism>
<dbReference type="SMART" id="SM00530">
    <property type="entry name" value="HTH_XRE"/>
    <property type="match status" value="1"/>
</dbReference>
<dbReference type="PROSITE" id="PS50943">
    <property type="entry name" value="HTH_CROC1"/>
    <property type="match status" value="1"/>
</dbReference>
<sequence>MNNIGIYLKNLRKSSNLSQSDVQKATNITNSILSRIEHGQTPSPEILKQLSILYNVDLISLYKMCNFLDDKDLSNHQYIFKNADKLNPEEKDCIQTTINLLIKKRGET</sequence>
<dbReference type="InterPro" id="IPR010982">
    <property type="entry name" value="Lambda_DNA-bd_dom_sf"/>
</dbReference>
<name>A0AAW9WI70_9FIRM</name>
<dbReference type="EMBL" id="WNME01000011">
    <property type="protein sequence ID" value="MUB64694.1"/>
    <property type="molecule type" value="Genomic_DNA"/>
</dbReference>
<accession>A0AAW9WI70</accession>
<dbReference type="InterPro" id="IPR001387">
    <property type="entry name" value="Cro/C1-type_HTH"/>
</dbReference>
<gene>
    <name evidence="2" type="ORF">GNE07_16805</name>
</gene>
<dbReference type="Pfam" id="PF01381">
    <property type="entry name" value="HTH_3"/>
    <property type="match status" value="1"/>
</dbReference>
<comment type="caution">
    <text evidence="2">The sequence shown here is derived from an EMBL/GenBank/DDBJ whole genome shotgun (WGS) entry which is preliminary data.</text>
</comment>
<dbReference type="SUPFAM" id="SSF47413">
    <property type="entry name" value="lambda repressor-like DNA-binding domains"/>
    <property type="match status" value="1"/>
</dbReference>